<proteinExistence type="predicted"/>
<dbReference type="InterPro" id="IPR028098">
    <property type="entry name" value="Glyco_trans_4-like_N"/>
</dbReference>
<evidence type="ECO:0000259" key="1">
    <source>
        <dbReference type="Pfam" id="PF13439"/>
    </source>
</evidence>
<dbReference type="RefSeq" id="WP_301638309.1">
    <property type="nucleotide sequence ID" value="NZ_JADYTN010000018.1"/>
</dbReference>
<sequence>MKVLLITSRNVYGTSGELRLIKNRTETLLHSYGVETDILLFKRDHVLNTKQEVFDYSSFNGVYYNWKNHIFRFRKFRALIKKKIQNEQYDAIIISGIFVLFNMAKYIKKVSPQIKVVLDIHGTLEELKEFSGKTFFQNAVRRFFYITSIKNQLNSIPVADGYFVVSNALKNHINNKVKGLEKKDFFIIPCGIKEVEINKEESLKYRAFYREKYGLSDDVLLFIYSGGVSPWQCIEESVSLFKDFCAKSERKCKMLILSGNLNYISKFKSDDIITDSYSGDDVRKVLCAGDYAFLLRGDYMTNHVAYPNKFLEYVSSGMRIIATENVDDVAMQIRNYSVGTIVGFDDSLVNRLDNKPFEYLSDIEDRDSLLLATSFKTTLKPFVEYLKS</sequence>
<organism evidence="2 3">
    <name type="scientific">Xylanibacter brevis</name>
    <dbReference type="NCBI Taxonomy" id="83231"/>
    <lineage>
        <taxon>Bacteria</taxon>
        <taxon>Pseudomonadati</taxon>
        <taxon>Bacteroidota</taxon>
        <taxon>Bacteroidia</taxon>
        <taxon>Bacteroidales</taxon>
        <taxon>Prevotellaceae</taxon>
        <taxon>Xylanibacter</taxon>
    </lineage>
</organism>
<reference evidence="2 3" key="1">
    <citation type="submission" date="2020-12" db="EMBL/GenBank/DDBJ databases">
        <title>Whole genome sequences of gut porcine anaerobes.</title>
        <authorList>
            <person name="Kubasova T."/>
            <person name="Jahodarova E."/>
            <person name="Rychlik I."/>
        </authorList>
    </citation>
    <scope>NUCLEOTIDE SEQUENCE [LARGE SCALE GENOMIC DNA]</scope>
    <source>
        <strain evidence="2 3">An925</strain>
    </source>
</reference>
<name>A0ABS9CHI0_9BACT</name>
<keyword evidence="3" id="KW-1185">Reference proteome</keyword>
<dbReference type="Gene3D" id="3.40.50.2000">
    <property type="entry name" value="Glycogen Phosphorylase B"/>
    <property type="match status" value="2"/>
</dbReference>
<gene>
    <name evidence="2" type="ORF">I6E12_08725</name>
</gene>
<dbReference type="Pfam" id="PF13439">
    <property type="entry name" value="Glyco_transf_4"/>
    <property type="match status" value="1"/>
</dbReference>
<dbReference type="Proteomes" id="UP001200470">
    <property type="component" value="Unassembled WGS sequence"/>
</dbReference>
<protein>
    <submittedName>
        <fullName evidence="2">Glycosyltransferase family 4 protein</fullName>
    </submittedName>
</protein>
<evidence type="ECO:0000313" key="2">
    <source>
        <dbReference type="EMBL" id="MCF2564194.1"/>
    </source>
</evidence>
<accession>A0ABS9CHI0</accession>
<dbReference type="SUPFAM" id="SSF53756">
    <property type="entry name" value="UDP-Glycosyltransferase/glycogen phosphorylase"/>
    <property type="match status" value="1"/>
</dbReference>
<evidence type="ECO:0000313" key="3">
    <source>
        <dbReference type="Proteomes" id="UP001200470"/>
    </source>
</evidence>
<comment type="caution">
    <text evidence="2">The sequence shown here is derived from an EMBL/GenBank/DDBJ whole genome shotgun (WGS) entry which is preliminary data.</text>
</comment>
<feature type="domain" description="Glycosyltransferase subfamily 4-like N-terminal" evidence="1">
    <location>
        <begin position="31"/>
        <end position="192"/>
    </location>
</feature>
<dbReference type="EMBL" id="JADYTN010000018">
    <property type="protein sequence ID" value="MCF2564194.1"/>
    <property type="molecule type" value="Genomic_DNA"/>
</dbReference>